<evidence type="ECO:0000256" key="4">
    <source>
        <dbReference type="SAM" id="MobiDB-lite"/>
    </source>
</evidence>
<keyword evidence="1" id="KW-0732">Signal</keyword>
<dbReference type="Proteomes" id="UP000199556">
    <property type="component" value="Unassembled WGS sequence"/>
</dbReference>
<sequence>MICKTFLKERFRYTAFAVFPMGIWMMSGCATAPSAPESVPEGPDLQAAVAASDCAGARAAVARLEGAGTSAAVLEGRLQAAYACLHAGHPEAAFEESRRFLQAAPRHTHADYARYLAAVARFRQWEALHAGEDPPQPDRDSTAARGAFVLFRDLVRGYPDSPYREEAVPYLMRLRQGLAAAELRAARAAADPEEALARAQYVEKHYGDTPQAQEALALRAEIHEARGEEARARALRRRMDRLPADAMGEAGEDDATEAPIPLP</sequence>
<organism evidence="6 7">
    <name type="scientific">Ectothiorhodospira mobilis</name>
    <dbReference type="NCBI Taxonomy" id="195064"/>
    <lineage>
        <taxon>Bacteria</taxon>
        <taxon>Pseudomonadati</taxon>
        <taxon>Pseudomonadota</taxon>
        <taxon>Gammaproteobacteria</taxon>
        <taxon>Chromatiales</taxon>
        <taxon>Ectothiorhodospiraceae</taxon>
        <taxon>Ectothiorhodospira</taxon>
    </lineage>
</organism>
<dbReference type="OrthoDB" id="5794262at2"/>
<gene>
    <name evidence="6" type="ORF">SAMN05421721_106159</name>
</gene>
<proteinExistence type="predicted"/>
<evidence type="ECO:0000256" key="2">
    <source>
        <dbReference type="ARBA" id="ARBA00023136"/>
    </source>
</evidence>
<evidence type="ECO:0000313" key="6">
    <source>
        <dbReference type="EMBL" id="SFM47375.1"/>
    </source>
</evidence>
<evidence type="ECO:0000256" key="3">
    <source>
        <dbReference type="ARBA" id="ARBA00023237"/>
    </source>
</evidence>
<reference evidence="6 7" key="1">
    <citation type="submission" date="2016-10" db="EMBL/GenBank/DDBJ databases">
        <authorList>
            <person name="de Groot N.N."/>
        </authorList>
    </citation>
    <scope>NUCLEOTIDE SEQUENCE [LARGE SCALE GENOMIC DNA]</scope>
    <source>
        <strain evidence="6 7">DSM 4180</strain>
    </source>
</reference>
<accession>A0A1I4R5E6</accession>
<evidence type="ECO:0000259" key="5">
    <source>
        <dbReference type="Pfam" id="PF13525"/>
    </source>
</evidence>
<keyword evidence="3" id="KW-0998">Cell outer membrane</keyword>
<dbReference type="InterPro" id="IPR011990">
    <property type="entry name" value="TPR-like_helical_dom_sf"/>
</dbReference>
<evidence type="ECO:0000313" key="7">
    <source>
        <dbReference type="Proteomes" id="UP000199556"/>
    </source>
</evidence>
<dbReference type="PROSITE" id="PS51257">
    <property type="entry name" value="PROKAR_LIPOPROTEIN"/>
    <property type="match status" value="1"/>
</dbReference>
<dbReference type="EMBL" id="FOUO01000006">
    <property type="protein sequence ID" value="SFM47375.1"/>
    <property type="molecule type" value="Genomic_DNA"/>
</dbReference>
<dbReference type="InterPro" id="IPR039565">
    <property type="entry name" value="BamD-like"/>
</dbReference>
<protein>
    <submittedName>
        <fullName evidence="6">Outer membrane protein assembly factor BamD</fullName>
    </submittedName>
</protein>
<dbReference type="AlphaFoldDB" id="A0A1I4R5E6"/>
<dbReference type="Gene3D" id="1.25.40.10">
    <property type="entry name" value="Tetratricopeptide repeat domain"/>
    <property type="match status" value="1"/>
</dbReference>
<dbReference type="NCBIfam" id="TIGR03302">
    <property type="entry name" value="OM_YfiO"/>
    <property type="match status" value="1"/>
</dbReference>
<feature type="domain" description="Outer membrane lipoprotein BamD-like" evidence="5">
    <location>
        <begin position="48"/>
        <end position="234"/>
    </location>
</feature>
<evidence type="ECO:0000256" key="1">
    <source>
        <dbReference type="ARBA" id="ARBA00022729"/>
    </source>
</evidence>
<dbReference type="STRING" id="195064.SAMN05421721_106159"/>
<keyword evidence="2" id="KW-0472">Membrane</keyword>
<feature type="region of interest" description="Disordered" evidence="4">
    <location>
        <begin position="242"/>
        <end position="263"/>
    </location>
</feature>
<dbReference type="Pfam" id="PF13525">
    <property type="entry name" value="YfiO"/>
    <property type="match status" value="1"/>
</dbReference>
<name>A0A1I4R5E6_ECTMO</name>
<dbReference type="InterPro" id="IPR017689">
    <property type="entry name" value="BamD"/>
</dbReference>
<keyword evidence="7" id="KW-1185">Reference proteome</keyword>